<sequence>MATYKKDRLLSSNTFYTVHPDAKRYTLRDNGFLESKNGSFQYERALSLHNQNKKTPKLKLVISKDIDELKLTAVTSNGLKKVDLYKSDQLKEEKQFAEGIIESLVNANVLLKVQ</sequence>
<dbReference type="InterPro" id="IPR035942">
    <property type="entry name" value="Lp2179-like_sf"/>
</dbReference>
<dbReference type="Proteomes" id="UP000198564">
    <property type="component" value="Unassembled WGS sequence"/>
</dbReference>
<dbReference type="Pfam" id="PF08866">
    <property type="entry name" value="DUF1831"/>
    <property type="match status" value="1"/>
</dbReference>
<reference evidence="2" key="1">
    <citation type="submission" date="2016-10" db="EMBL/GenBank/DDBJ databases">
        <authorList>
            <person name="Varghese N."/>
            <person name="Submissions S."/>
        </authorList>
    </citation>
    <scope>NUCLEOTIDE SEQUENCE [LARGE SCALE GENOMIC DNA]</scope>
    <source>
        <strain evidence="2">DSM 25751</strain>
    </source>
</reference>
<dbReference type="InterPro" id="IPR014965">
    <property type="entry name" value="Amino_acid_metab_prot_put"/>
</dbReference>
<organism evidence="1 2">
    <name type="scientific">Alkalibacterium gilvum</name>
    <dbReference type="NCBI Taxonomy" id="1130080"/>
    <lineage>
        <taxon>Bacteria</taxon>
        <taxon>Bacillati</taxon>
        <taxon>Bacillota</taxon>
        <taxon>Bacilli</taxon>
        <taxon>Lactobacillales</taxon>
        <taxon>Carnobacteriaceae</taxon>
        <taxon>Alkalibacterium</taxon>
    </lineage>
</organism>
<dbReference type="STRING" id="1130080.SAMN04488113_12815"/>
<dbReference type="SUPFAM" id="SSF160800">
    <property type="entry name" value="Lp2179-like"/>
    <property type="match status" value="1"/>
</dbReference>
<protein>
    <submittedName>
        <fullName evidence="1">Putative amino acid metabolism</fullName>
    </submittedName>
</protein>
<gene>
    <name evidence="1" type="ORF">SAMN04488113_12815</name>
</gene>
<accession>A0A1H6UI94</accession>
<dbReference type="Gene3D" id="3.30.1820.10">
    <property type="entry name" value="Lp2179-like"/>
    <property type="match status" value="1"/>
</dbReference>
<name>A0A1H6UI94_9LACT</name>
<dbReference type="EMBL" id="FNYW01000028">
    <property type="protein sequence ID" value="SEI87865.1"/>
    <property type="molecule type" value="Genomic_DNA"/>
</dbReference>
<evidence type="ECO:0000313" key="2">
    <source>
        <dbReference type="Proteomes" id="UP000198564"/>
    </source>
</evidence>
<dbReference type="OrthoDB" id="2166222at2"/>
<evidence type="ECO:0000313" key="1">
    <source>
        <dbReference type="EMBL" id="SEI87865.1"/>
    </source>
</evidence>
<dbReference type="RefSeq" id="WP_143059501.1">
    <property type="nucleotide sequence ID" value="NZ_FNYW01000028.1"/>
</dbReference>
<keyword evidence="2" id="KW-1185">Reference proteome</keyword>
<proteinExistence type="predicted"/>
<dbReference type="AlphaFoldDB" id="A0A1H6UI94"/>